<dbReference type="Gene3D" id="3.30.565.10">
    <property type="entry name" value="Histidine kinase-like ATPase, C-terminal domain"/>
    <property type="match status" value="1"/>
</dbReference>
<dbReference type="GO" id="GO:0000155">
    <property type="term" value="F:phosphorelay sensor kinase activity"/>
    <property type="evidence" value="ECO:0007669"/>
    <property type="project" value="InterPro"/>
</dbReference>
<keyword evidence="4" id="KW-0808">Transferase</keyword>
<dbReference type="InterPro" id="IPR010559">
    <property type="entry name" value="Sig_transdc_His_kin_internal"/>
</dbReference>
<dbReference type="EMBL" id="QVLX01000006">
    <property type="protein sequence ID" value="RGE86008.1"/>
    <property type="molecule type" value="Genomic_DNA"/>
</dbReference>
<keyword evidence="2" id="KW-0812">Transmembrane</keyword>
<dbReference type="SMART" id="SM00387">
    <property type="entry name" value="HATPase_c"/>
    <property type="match status" value="1"/>
</dbReference>
<name>A0A3E3K0A1_9FIRM</name>
<dbReference type="Pfam" id="PF02518">
    <property type="entry name" value="HATPase_c"/>
    <property type="match status" value="1"/>
</dbReference>
<evidence type="ECO:0000313" key="4">
    <source>
        <dbReference type="EMBL" id="RGE86008.1"/>
    </source>
</evidence>
<keyword evidence="2" id="KW-0472">Membrane</keyword>
<reference evidence="4 5" key="1">
    <citation type="submission" date="2018-08" db="EMBL/GenBank/DDBJ databases">
        <title>A genome reference for cultivated species of the human gut microbiota.</title>
        <authorList>
            <person name="Zou Y."/>
            <person name="Xue W."/>
            <person name="Luo G."/>
        </authorList>
    </citation>
    <scope>NUCLEOTIDE SEQUENCE [LARGE SCALE GENOMIC DNA]</scope>
    <source>
        <strain evidence="4 5">AF37-2AT</strain>
    </source>
</reference>
<dbReference type="Proteomes" id="UP000261080">
    <property type="component" value="Unassembled WGS sequence"/>
</dbReference>
<keyword evidence="5" id="KW-1185">Reference proteome</keyword>
<dbReference type="InterPro" id="IPR036890">
    <property type="entry name" value="HATPase_C_sf"/>
</dbReference>
<dbReference type="InterPro" id="IPR003594">
    <property type="entry name" value="HATPase_dom"/>
</dbReference>
<gene>
    <name evidence="4" type="ORF">DW016_10945</name>
</gene>
<dbReference type="PANTHER" id="PTHR34220:SF7">
    <property type="entry name" value="SENSOR HISTIDINE KINASE YPDA"/>
    <property type="match status" value="1"/>
</dbReference>
<keyword evidence="2" id="KW-1133">Transmembrane helix</keyword>
<protein>
    <submittedName>
        <fullName evidence="4">Sensor histidine kinase</fullName>
    </submittedName>
</protein>
<feature type="transmembrane region" description="Helical" evidence="2">
    <location>
        <begin position="38"/>
        <end position="59"/>
    </location>
</feature>
<evidence type="ECO:0000256" key="2">
    <source>
        <dbReference type="SAM" id="Phobius"/>
    </source>
</evidence>
<feature type="coiled-coil region" evidence="1">
    <location>
        <begin position="352"/>
        <end position="391"/>
    </location>
</feature>
<comment type="caution">
    <text evidence="4">The sequence shown here is derived from an EMBL/GenBank/DDBJ whole genome shotgun (WGS) entry which is preliminary data.</text>
</comment>
<proteinExistence type="predicted"/>
<evidence type="ECO:0000313" key="5">
    <source>
        <dbReference type="Proteomes" id="UP000261080"/>
    </source>
</evidence>
<dbReference type="Gene3D" id="6.10.340.10">
    <property type="match status" value="1"/>
</dbReference>
<sequence length="587" mass="68140">MCFSLFFDMIIGELRFRKDFQYENTLFLRSWILKTSTLIIFSTLVTMLIMFLIIGSSLYRHLSAYILEQSTKYTDSIAEQVQQRLNSTLSEIDSNIQQLCNDIQIQNILYRSQNNNVLSSEDQMTLRQKVMETLNYTDAVQQIEIYTAASPHQIYPFAQKSIFDFLTKTELDLIDEQNGKIVWLSNTKQENSYIRAGKRLLLSDYQFVHGGYLVMLLRPDFLEFFQEDFQQFSNSAVFLKDTTGNLIYFSSNNPEISIDTVTSKSYRFVTSTSAYTNWELTICIPLDLLNQDLPWLNQTLLATFGMGATLSLFFCLLIARMISAPIRDMKKAMYISNGKLQKNLKVYWNSDMNELNLHYNQLVDKNNELIQEVFEKEIMKTKAEIEALQSQVNPHFIINALESVYWCLIKKGDLENSQIMLSLARLFRYILKANDWISIQEELDFIDEYLQIEKFRFGQKLQWSYDVEPSLKTMLIPKLFIHPLIENSVKHAVEATSTTIRIHLLIRQKQSDVEIVVSDNGMGISQDVLDQILLSFQDDKPVGSVSQSYGLANLYKRIHLYFGETSSLSVESCPDYPGTRIRVQIKQ</sequence>
<dbReference type="Pfam" id="PF06580">
    <property type="entry name" value="His_kinase"/>
    <property type="match status" value="1"/>
</dbReference>
<evidence type="ECO:0000256" key="1">
    <source>
        <dbReference type="SAM" id="Coils"/>
    </source>
</evidence>
<feature type="domain" description="Histidine kinase/HSP90-like ATPase" evidence="3">
    <location>
        <begin position="476"/>
        <end position="587"/>
    </location>
</feature>
<dbReference type="SUPFAM" id="SSF55874">
    <property type="entry name" value="ATPase domain of HSP90 chaperone/DNA topoisomerase II/histidine kinase"/>
    <property type="match status" value="1"/>
</dbReference>
<evidence type="ECO:0000259" key="3">
    <source>
        <dbReference type="SMART" id="SM00387"/>
    </source>
</evidence>
<keyword evidence="4" id="KW-0418">Kinase</keyword>
<dbReference type="GO" id="GO:0016020">
    <property type="term" value="C:membrane"/>
    <property type="evidence" value="ECO:0007669"/>
    <property type="project" value="InterPro"/>
</dbReference>
<accession>A0A3E3K0A1</accession>
<keyword evidence="1" id="KW-0175">Coiled coil</keyword>
<dbReference type="InterPro" id="IPR050640">
    <property type="entry name" value="Bact_2-comp_sensor_kinase"/>
</dbReference>
<feature type="transmembrane region" description="Helical" evidence="2">
    <location>
        <begin position="300"/>
        <end position="323"/>
    </location>
</feature>
<organism evidence="4 5">
    <name type="scientific">Sellimonas intestinalis</name>
    <dbReference type="NCBI Taxonomy" id="1653434"/>
    <lineage>
        <taxon>Bacteria</taxon>
        <taxon>Bacillati</taxon>
        <taxon>Bacillota</taxon>
        <taxon>Clostridia</taxon>
        <taxon>Lachnospirales</taxon>
        <taxon>Lachnospiraceae</taxon>
        <taxon>Sellimonas</taxon>
    </lineage>
</organism>
<dbReference type="PANTHER" id="PTHR34220">
    <property type="entry name" value="SENSOR HISTIDINE KINASE YPDA"/>
    <property type="match status" value="1"/>
</dbReference>
<dbReference type="AlphaFoldDB" id="A0A3E3K0A1"/>